<evidence type="ECO:0000256" key="4">
    <source>
        <dbReference type="ARBA" id="ARBA00006288"/>
    </source>
</evidence>
<feature type="domain" description="Acyl-coenzyme A oxidase N-terminal" evidence="16">
    <location>
        <begin position="731"/>
        <end position="846"/>
    </location>
</feature>
<dbReference type="GO" id="GO:0071949">
    <property type="term" value="F:FAD binding"/>
    <property type="evidence" value="ECO:0007669"/>
    <property type="project" value="InterPro"/>
</dbReference>
<feature type="region of interest" description="Disordered" evidence="14">
    <location>
        <begin position="360"/>
        <end position="398"/>
    </location>
</feature>
<evidence type="ECO:0000256" key="9">
    <source>
        <dbReference type="ARBA" id="ARBA00022840"/>
    </source>
</evidence>
<evidence type="ECO:0000256" key="6">
    <source>
        <dbReference type="ARBA" id="ARBA00022741"/>
    </source>
</evidence>
<keyword evidence="19" id="KW-1185">Reference proteome</keyword>
<proteinExistence type="inferred from homology"/>
<feature type="domain" description="Acyl-CoA oxidase C-terminal" evidence="15">
    <location>
        <begin position="1199"/>
        <end position="1387"/>
    </location>
</feature>
<evidence type="ECO:0000256" key="2">
    <source>
        <dbReference type="ARBA" id="ARBA00001974"/>
    </source>
</evidence>
<dbReference type="GO" id="GO:0003723">
    <property type="term" value="F:RNA binding"/>
    <property type="evidence" value="ECO:0007669"/>
    <property type="project" value="UniProtKB-KW"/>
</dbReference>
<evidence type="ECO:0000256" key="3">
    <source>
        <dbReference type="ARBA" id="ARBA00004275"/>
    </source>
</evidence>
<dbReference type="PANTHER" id="PTHR10909:SF250">
    <property type="entry name" value="PEROXISOMAL ACYL-COENZYME A OXIDASE 1"/>
    <property type="match status" value="1"/>
</dbReference>
<feature type="compositionally biased region" description="Gly residues" evidence="14">
    <location>
        <begin position="468"/>
        <end position="482"/>
    </location>
</feature>
<evidence type="ECO:0000256" key="8">
    <source>
        <dbReference type="ARBA" id="ARBA00022832"/>
    </source>
</evidence>
<evidence type="ECO:0000256" key="5">
    <source>
        <dbReference type="ARBA" id="ARBA00022630"/>
    </source>
</evidence>
<dbReference type="InterPro" id="IPR036250">
    <property type="entry name" value="AcylCo_DH-like_C"/>
</dbReference>
<dbReference type="InterPro" id="IPR006145">
    <property type="entry name" value="PsdUridine_synth_RsuA/RluA"/>
</dbReference>
<dbReference type="InterPro" id="IPR046373">
    <property type="entry name" value="Acyl-CoA_Oxase/DH_mid-dom_sf"/>
</dbReference>
<dbReference type="Gene3D" id="1.20.140.10">
    <property type="entry name" value="Butyryl-CoA Dehydrogenase, subunit A, domain 3"/>
    <property type="match status" value="2"/>
</dbReference>
<keyword evidence="10" id="KW-0560">Oxidoreductase</keyword>
<keyword evidence="5" id="KW-0285">Flavoprotein</keyword>
<name>A0A835XTM8_9CHLO</name>
<organism evidence="18 19">
    <name type="scientific">Edaphochlamys debaryana</name>
    <dbReference type="NCBI Taxonomy" id="47281"/>
    <lineage>
        <taxon>Eukaryota</taxon>
        <taxon>Viridiplantae</taxon>
        <taxon>Chlorophyta</taxon>
        <taxon>core chlorophytes</taxon>
        <taxon>Chlorophyceae</taxon>
        <taxon>CS clade</taxon>
        <taxon>Chlamydomonadales</taxon>
        <taxon>Chlamydomonadales incertae sedis</taxon>
        <taxon>Edaphochlamys</taxon>
    </lineage>
</organism>
<comment type="cofactor">
    <cofactor evidence="2">
        <name>FAD</name>
        <dbReference type="ChEBI" id="CHEBI:57692"/>
    </cofactor>
</comment>
<sequence length="1393" mass="144031">MLKRLYAEWPELNDGFTFRDHIKRTHAGMSLLDFYTTQHPASGSSSEWLARVARGQVAVNGAVVEDAQRLLRVGDVVSYTRTPWREPPSPSHVDVVYEDEHMVALSKPPGLQVLPAAMFHQRTVLALLRAHYGAAGVGAGGGGPAAGEAAGGERACCGAAEAEAGGGRPAAAGAAGGEGASMAVPGSAGEGAAVEHAGGEQGGGDESTSATSPTVGAGAEDRAQAVHSAVPRLPEAEASSEAPRAAPDAAEPAVGREARPGAEGCGKGGGSRRGRAGRPRAGAGGGGGLLAVPAPVHRLGRGTSGLLLCARTAESRRRLTELMTDKTAAAAAEAAAAAGSAAAGVAAAGVEAAAGSAAATDPGSAARSAGGGGGPPSAAAAGTERVLGEPHPHPHPAAACRVPLRKVYRALVQGLVGADQGRVDAPIGPIAHPGVDGGLFAATPDGKPAASVWRLLERRPAEAEAAGPGAGAGAGSAAGVGRGGERGVAGEESARQGAGASREEGTSGRQADEEERRLAAGRSLLEVEILTGRPHQIRIHTAFMGHPLVGDPLYGVGGRPKLGADAAAALAAEGEGAGGGGGAAEGCETAAADPHLGGFGRPGDCGYHLHSMELSLPHPITGQRLTLRAPPPPLLQTAEERAGGGQTGGCSEGTDRASLSTAHCLAPKLALACNPRPSAAIAGTIQSSATMAGRVDARTLELQAPASKIIFSTHIEPRDDMAAERARATFDVKELTYAMNGGKDKLEKRMRFADILDKTEWGNKANRYFLSREEEYVGGLKAALGIWEKMKSESLSLEDGALMRTLVDFPGGLELHIGMFIPSIMSQGDPEQQAKWMPLCMGLKIIGTYAQTELGHGTFVRGLETTATYDPQAQEFVIHSPTLTATKWWPGGLGKTATHAIVMARLMVPDGKGGAKDYGPHGFVAQIRDMATHLPLPGVKIGDIGPKAGFNSVDNGYMSFDHVRIPRDHMLMRFSKVTPEGRYVPPPPSNSKASYATMVFVRADIVKNSGQALARAVTIAVRYAAVRRQTAPAPGARELQVLDYQNCAASLLPLLAASYALTFMGDAMMAMYKQFEADRDKGQFGALPELHALSSGLKAVCTWVAADGIEECRRCCGGHGFSRLSGLPTLFLNYVQNVTWEGDNNVLCLQTARYLIKTIDGVRSSGKRAAGSAAYLNDLTAELATTNRCAATCDECWSDPTVAAAALRHVATRAVAAAEATLRRASGARGLVFEGAPWNENTIDFIRSAKAHCALVLHATFLEGVARLEGQRALGPQGAAVLRQLAALFALDSLQRGEGLAMLLEAGYLSAAQAQALRRRHAWLLAAVRPNAVGLVDAFGLPDYLLNSALGRADGDVYRGLLEMAEVSPLNATQEGPAWEGVLKPLLAPRSRL</sequence>
<evidence type="ECO:0000256" key="11">
    <source>
        <dbReference type="ARBA" id="ARBA00023098"/>
    </source>
</evidence>
<keyword evidence="12" id="KW-0576">Peroxisome</keyword>
<dbReference type="GO" id="GO:0001522">
    <property type="term" value="P:pseudouridine synthesis"/>
    <property type="evidence" value="ECO:0007669"/>
    <property type="project" value="InterPro"/>
</dbReference>
<keyword evidence="9" id="KW-0067">ATP-binding</keyword>
<feature type="compositionally biased region" description="Basic and acidic residues" evidence="14">
    <location>
        <begin position="483"/>
        <end position="494"/>
    </location>
</feature>
<dbReference type="Gene3D" id="3.30.2350.10">
    <property type="entry name" value="Pseudouridine synthase"/>
    <property type="match status" value="1"/>
</dbReference>
<feature type="compositionally biased region" description="Basic and acidic residues" evidence="14">
    <location>
        <begin position="501"/>
        <end position="516"/>
    </location>
</feature>
<dbReference type="GO" id="GO:0033540">
    <property type="term" value="P:fatty acid beta-oxidation using acyl-CoA oxidase"/>
    <property type="evidence" value="ECO:0007669"/>
    <property type="project" value="TreeGrafter"/>
</dbReference>
<dbReference type="OrthoDB" id="538336at2759"/>
<evidence type="ECO:0000256" key="12">
    <source>
        <dbReference type="ARBA" id="ARBA00023140"/>
    </source>
</evidence>
<dbReference type="CDD" id="cd02869">
    <property type="entry name" value="PseudoU_synth_RluA_like"/>
    <property type="match status" value="1"/>
</dbReference>
<reference evidence="18" key="1">
    <citation type="journal article" date="2020" name="bioRxiv">
        <title>Comparative genomics of Chlamydomonas.</title>
        <authorList>
            <person name="Craig R.J."/>
            <person name="Hasan A.R."/>
            <person name="Ness R.W."/>
            <person name="Keightley P.D."/>
        </authorList>
    </citation>
    <scope>NUCLEOTIDE SEQUENCE</scope>
    <source>
        <strain evidence="18">CCAP 11/70</strain>
    </source>
</reference>
<keyword evidence="8" id="KW-0276">Fatty acid metabolism</keyword>
<feature type="region of interest" description="Disordered" evidence="14">
    <location>
        <begin position="164"/>
        <end position="287"/>
    </location>
</feature>
<comment type="caution">
    <text evidence="18">The sequence shown here is derived from an EMBL/GenBank/DDBJ whole genome shotgun (WGS) entry which is preliminary data.</text>
</comment>
<dbReference type="FunFam" id="2.40.110.10:FF:000003">
    <property type="entry name" value="Acyl-coenzyme A oxidase"/>
    <property type="match status" value="1"/>
</dbReference>
<dbReference type="PROSITE" id="PS01129">
    <property type="entry name" value="PSI_RLU"/>
    <property type="match status" value="1"/>
</dbReference>
<dbReference type="Gene3D" id="2.40.110.10">
    <property type="entry name" value="Butyryl-CoA Dehydrogenase, subunit A, domain 2"/>
    <property type="match status" value="1"/>
</dbReference>
<evidence type="ECO:0008006" key="20">
    <source>
        <dbReference type="Google" id="ProtNLM"/>
    </source>
</evidence>
<dbReference type="Pfam" id="PF01756">
    <property type="entry name" value="ACOX"/>
    <property type="match status" value="1"/>
</dbReference>
<dbReference type="GO" id="GO:0005524">
    <property type="term" value="F:ATP binding"/>
    <property type="evidence" value="ECO:0007669"/>
    <property type="project" value="UniProtKB-KW"/>
</dbReference>
<evidence type="ECO:0000313" key="19">
    <source>
        <dbReference type="Proteomes" id="UP000612055"/>
    </source>
</evidence>
<feature type="compositionally biased region" description="Gly residues" evidence="14">
    <location>
        <begin position="164"/>
        <end position="179"/>
    </location>
</feature>
<comment type="similarity">
    <text evidence="4">Belongs to the acyl-CoA oxidase family.</text>
</comment>
<evidence type="ECO:0000256" key="10">
    <source>
        <dbReference type="ARBA" id="ARBA00023002"/>
    </source>
</evidence>
<feature type="compositionally biased region" description="Low complexity" evidence="14">
    <location>
        <begin position="186"/>
        <end position="196"/>
    </location>
</feature>
<evidence type="ECO:0000259" key="15">
    <source>
        <dbReference type="Pfam" id="PF01756"/>
    </source>
</evidence>
<dbReference type="InterPro" id="IPR006224">
    <property type="entry name" value="PsdUridine_synth_RluA-like_CS"/>
</dbReference>
<evidence type="ECO:0000313" key="18">
    <source>
        <dbReference type="EMBL" id="KAG2488798.1"/>
    </source>
</evidence>
<dbReference type="PANTHER" id="PTHR10909">
    <property type="entry name" value="ELECTRON TRANSPORT OXIDOREDUCTASE"/>
    <property type="match status" value="1"/>
</dbReference>
<keyword evidence="13" id="KW-0694">RNA-binding</keyword>
<feature type="domain" description="Acyl-CoA oxidase C-alpha1" evidence="17">
    <location>
        <begin position="995"/>
        <end position="1156"/>
    </location>
</feature>
<keyword evidence="6" id="KW-0547">Nucleotide-binding</keyword>
<dbReference type="GO" id="GO:0055088">
    <property type="term" value="P:lipid homeostasis"/>
    <property type="evidence" value="ECO:0007669"/>
    <property type="project" value="TreeGrafter"/>
</dbReference>
<dbReference type="SUPFAM" id="SSF56645">
    <property type="entry name" value="Acyl-CoA dehydrogenase NM domain-like"/>
    <property type="match status" value="1"/>
</dbReference>
<evidence type="ECO:0000259" key="16">
    <source>
        <dbReference type="Pfam" id="PF14749"/>
    </source>
</evidence>
<evidence type="ECO:0000256" key="7">
    <source>
        <dbReference type="ARBA" id="ARBA00022827"/>
    </source>
</evidence>
<dbReference type="InterPro" id="IPR012258">
    <property type="entry name" value="Acyl-CoA_oxidase"/>
</dbReference>
<protein>
    <recommendedName>
        <fullName evidence="20">Acyl-coenzyme A oxidase</fullName>
    </recommendedName>
</protein>
<comment type="subcellular location">
    <subcellularLocation>
        <location evidence="3">Peroxisome</location>
    </subcellularLocation>
</comment>
<dbReference type="Gene3D" id="1.10.540.10">
    <property type="entry name" value="Acyl-CoA dehydrogenase/oxidase, N-terminal domain"/>
    <property type="match status" value="1"/>
</dbReference>
<accession>A0A835XTM8</accession>
<dbReference type="Pfam" id="PF14749">
    <property type="entry name" value="Acyl-CoA_ox_N"/>
    <property type="match status" value="1"/>
</dbReference>
<dbReference type="InterPro" id="IPR055060">
    <property type="entry name" value="ACOX_C_alpha1"/>
</dbReference>
<dbReference type="SUPFAM" id="SSF55120">
    <property type="entry name" value="Pseudouridine synthase"/>
    <property type="match status" value="1"/>
</dbReference>
<dbReference type="EMBL" id="JAEHOE010000079">
    <property type="protein sequence ID" value="KAG2488798.1"/>
    <property type="molecule type" value="Genomic_DNA"/>
</dbReference>
<dbReference type="GO" id="GO:0005504">
    <property type="term" value="F:fatty acid binding"/>
    <property type="evidence" value="ECO:0007669"/>
    <property type="project" value="TreeGrafter"/>
</dbReference>
<feature type="compositionally biased region" description="Low complexity" evidence="14">
    <location>
        <begin position="236"/>
        <end position="253"/>
    </location>
</feature>
<dbReference type="InterPro" id="IPR029320">
    <property type="entry name" value="Acyl-CoA_ox_N"/>
</dbReference>
<dbReference type="SUPFAM" id="SSF47203">
    <property type="entry name" value="Acyl-CoA dehydrogenase C-terminal domain-like"/>
    <property type="match status" value="2"/>
</dbReference>
<evidence type="ECO:0000256" key="14">
    <source>
        <dbReference type="SAM" id="MobiDB-lite"/>
    </source>
</evidence>
<dbReference type="Proteomes" id="UP000612055">
    <property type="component" value="Unassembled WGS sequence"/>
</dbReference>
<comment type="catalytic activity">
    <reaction evidence="1">
        <text>a uridine in RNA = a pseudouridine in RNA</text>
        <dbReference type="Rhea" id="RHEA:48348"/>
        <dbReference type="Rhea" id="RHEA-COMP:12068"/>
        <dbReference type="Rhea" id="RHEA-COMP:12069"/>
        <dbReference type="ChEBI" id="CHEBI:65314"/>
        <dbReference type="ChEBI" id="CHEBI:65315"/>
    </reaction>
</comment>
<evidence type="ECO:0000259" key="17">
    <source>
        <dbReference type="Pfam" id="PF22924"/>
    </source>
</evidence>
<dbReference type="InterPro" id="IPR037069">
    <property type="entry name" value="AcylCoA_DH/ox_N_sf"/>
</dbReference>
<dbReference type="FunFam" id="1.10.540.10:FF:000006">
    <property type="entry name" value="Acyl-coenzyme A oxidase"/>
    <property type="match status" value="1"/>
</dbReference>
<evidence type="ECO:0000256" key="1">
    <source>
        <dbReference type="ARBA" id="ARBA00000073"/>
    </source>
</evidence>
<dbReference type="InterPro" id="IPR009100">
    <property type="entry name" value="AcylCoA_DH/oxidase_NM_dom_sf"/>
</dbReference>
<evidence type="ECO:0000256" key="13">
    <source>
        <dbReference type="PROSITE-ProRule" id="PRU00182"/>
    </source>
</evidence>
<dbReference type="FunFam" id="1.20.140.10:FF:000013">
    <property type="entry name" value="Acyl-coenzyme A oxidase"/>
    <property type="match status" value="1"/>
</dbReference>
<keyword evidence="7" id="KW-0274">FAD</keyword>
<feature type="region of interest" description="Disordered" evidence="14">
    <location>
        <begin position="463"/>
        <end position="516"/>
    </location>
</feature>
<keyword evidence="11" id="KW-0443">Lipid metabolism</keyword>
<dbReference type="GO" id="GO:0003997">
    <property type="term" value="F:acyl-CoA oxidase activity"/>
    <property type="evidence" value="ECO:0007669"/>
    <property type="project" value="InterPro"/>
</dbReference>
<dbReference type="InterPro" id="IPR002655">
    <property type="entry name" value="Acyl-CoA_oxidase_C"/>
</dbReference>
<dbReference type="GO" id="GO:0009982">
    <property type="term" value="F:pseudouridine synthase activity"/>
    <property type="evidence" value="ECO:0007669"/>
    <property type="project" value="InterPro"/>
</dbReference>
<dbReference type="PROSITE" id="PS50889">
    <property type="entry name" value="S4"/>
    <property type="match status" value="1"/>
</dbReference>
<dbReference type="GO" id="GO:0005777">
    <property type="term" value="C:peroxisome"/>
    <property type="evidence" value="ECO:0007669"/>
    <property type="project" value="UniProtKB-SubCell"/>
</dbReference>
<gene>
    <name evidence="18" type="ORF">HYH03_012598</name>
</gene>
<dbReference type="FunFam" id="1.20.140.10:FF:000005">
    <property type="entry name" value="Acyl-coenzyme A oxidase"/>
    <property type="match status" value="1"/>
</dbReference>
<dbReference type="InterPro" id="IPR020103">
    <property type="entry name" value="PsdUridine_synth_cat_dom_sf"/>
</dbReference>
<dbReference type="Pfam" id="PF22924">
    <property type="entry name" value="ACOX_C_alpha1"/>
    <property type="match status" value="1"/>
</dbReference>